<reference evidence="5 6" key="1">
    <citation type="journal article" date="2022" name="Allergy">
        <title>Genome assembly and annotation of Periplaneta americana reveal a comprehensive cockroach allergen profile.</title>
        <authorList>
            <person name="Wang L."/>
            <person name="Xiong Q."/>
            <person name="Saelim N."/>
            <person name="Wang L."/>
            <person name="Nong W."/>
            <person name="Wan A.T."/>
            <person name="Shi M."/>
            <person name="Liu X."/>
            <person name="Cao Q."/>
            <person name="Hui J.H.L."/>
            <person name="Sookrung N."/>
            <person name="Leung T.F."/>
            <person name="Tungtrongchitr A."/>
            <person name="Tsui S.K.W."/>
        </authorList>
    </citation>
    <scope>NUCLEOTIDE SEQUENCE [LARGE SCALE GENOMIC DNA]</scope>
    <source>
        <strain evidence="5">PWHHKU_190912</strain>
    </source>
</reference>
<dbReference type="InterPro" id="IPR000998">
    <property type="entry name" value="MAM_dom"/>
</dbReference>
<gene>
    <name evidence="5" type="ORF">ANN_24231</name>
</gene>
<dbReference type="PRINTS" id="PR00480">
    <property type="entry name" value="ASTACIN"/>
</dbReference>
<dbReference type="InterPro" id="IPR006026">
    <property type="entry name" value="Peptidase_Metallo"/>
</dbReference>
<evidence type="ECO:0000313" key="6">
    <source>
        <dbReference type="Proteomes" id="UP001148838"/>
    </source>
</evidence>
<dbReference type="SMART" id="SM00137">
    <property type="entry name" value="MAM"/>
    <property type="match status" value="1"/>
</dbReference>
<name>A0ABQ8S2I7_PERAM</name>
<dbReference type="Pfam" id="PF00629">
    <property type="entry name" value="MAM"/>
    <property type="match status" value="1"/>
</dbReference>
<dbReference type="PROSITE" id="PS51864">
    <property type="entry name" value="ASTACIN"/>
    <property type="match status" value="1"/>
</dbReference>
<feature type="domain" description="MAM" evidence="3">
    <location>
        <begin position="233"/>
        <end position="389"/>
    </location>
</feature>
<dbReference type="SUPFAM" id="SSF55486">
    <property type="entry name" value="Metalloproteases ('zincins'), catalytic domain"/>
    <property type="match status" value="1"/>
</dbReference>
<proteinExistence type="predicted"/>
<dbReference type="CDD" id="cd04280">
    <property type="entry name" value="ZnMc_astacin_like"/>
    <property type="match status" value="1"/>
</dbReference>
<keyword evidence="6" id="KW-1185">Reference proteome</keyword>
<evidence type="ECO:0000256" key="2">
    <source>
        <dbReference type="RuleBase" id="RU361183"/>
    </source>
</evidence>
<sequence>MCFNFLQMKNAVADPDLLWPYGAVIYKTEDDVGCPESPQCEILMRAMDHYHQHSCIRFKEWTGEANYVTVFFNPESGACWSPVGRVGGGEQRLSLGQRCWYLGIVIHELGHAVGFWHEMNRPDRDTWIYVYWKNIIPYSQVFVLQGFTSAFAKHDPSTVDTLGENFDYKSIMMYDEYAFSKDGVSPTLQATQNGVVIGPIWKKPGLSASDIRRIHKLYKCPDDQPKPGFPYDEVCTFNTHTCGFKNGGAAVWNWRALNSSDGYVYASYEQAGATPGYFLSVNFHALAEHDPRGSLGCVRFWYLLQADCDLRLALSQAFLNTPTQLFYDPDAAFEVWENSTSTGHWMHVQVPIYVTRPFKLMFQSFFNQSCSFGNIALDDVEMLYMPCEGVTTASPTTTSPTIFSTSTECVTDEPVPVTTMAPLPTTPLLPVTIFPTDFMKPPMHG</sequence>
<dbReference type="PANTHER" id="PTHR10127">
    <property type="entry name" value="DISCOIDIN, CUB, EGF, LAMININ , AND ZINC METALLOPROTEASE DOMAIN CONTAINING"/>
    <property type="match status" value="1"/>
</dbReference>
<dbReference type="InterPro" id="IPR024079">
    <property type="entry name" value="MetalloPept_cat_dom_sf"/>
</dbReference>
<feature type="binding site" evidence="1">
    <location>
        <position position="107"/>
    </location>
    <ligand>
        <name>Zn(2+)</name>
        <dbReference type="ChEBI" id="CHEBI:29105"/>
        <note>catalytic</note>
    </ligand>
</feature>
<keyword evidence="1 2" id="KW-0378">Hydrolase</keyword>
<dbReference type="PANTHER" id="PTHR10127:SF873">
    <property type="entry name" value="METALLOENDOPEPTIDASE"/>
    <property type="match status" value="1"/>
</dbReference>
<keyword evidence="1 2" id="KW-0862">Zinc</keyword>
<dbReference type="EC" id="3.4.24.-" evidence="2"/>
<dbReference type="Gene3D" id="2.60.120.200">
    <property type="match status" value="1"/>
</dbReference>
<dbReference type="Pfam" id="PF01400">
    <property type="entry name" value="Astacin"/>
    <property type="match status" value="1"/>
</dbReference>
<evidence type="ECO:0000259" key="4">
    <source>
        <dbReference type="PROSITE" id="PS51864"/>
    </source>
</evidence>
<dbReference type="EMBL" id="JAJSOF020000037">
    <property type="protein sequence ID" value="KAJ4428216.1"/>
    <property type="molecule type" value="Genomic_DNA"/>
</dbReference>
<evidence type="ECO:0000313" key="5">
    <source>
        <dbReference type="EMBL" id="KAJ4428216.1"/>
    </source>
</evidence>
<keyword evidence="1 2" id="KW-0482">Metalloprotease</keyword>
<organism evidence="5 6">
    <name type="scientific">Periplaneta americana</name>
    <name type="common">American cockroach</name>
    <name type="synonym">Blatta americana</name>
    <dbReference type="NCBI Taxonomy" id="6978"/>
    <lineage>
        <taxon>Eukaryota</taxon>
        <taxon>Metazoa</taxon>
        <taxon>Ecdysozoa</taxon>
        <taxon>Arthropoda</taxon>
        <taxon>Hexapoda</taxon>
        <taxon>Insecta</taxon>
        <taxon>Pterygota</taxon>
        <taxon>Neoptera</taxon>
        <taxon>Polyneoptera</taxon>
        <taxon>Dictyoptera</taxon>
        <taxon>Blattodea</taxon>
        <taxon>Blattoidea</taxon>
        <taxon>Blattidae</taxon>
        <taxon>Blattinae</taxon>
        <taxon>Periplaneta</taxon>
    </lineage>
</organism>
<evidence type="ECO:0000259" key="3">
    <source>
        <dbReference type="PROSITE" id="PS50060"/>
    </source>
</evidence>
<feature type="active site" evidence="1">
    <location>
        <position position="108"/>
    </location>
</feature>
<dbReference type="Gene3D" id="3.40.390.10">
    <property type="entry name" value="Collagenase (Catalytic Domain)"/>
    <property type="match status" value="1"/>
</dbReference>
<dbReference type="InterPro" id="IPR013320">
    <property type="entry name" value="ConA-like_dom_sf"/>
</dbReference>
<comment type="caution">
    <text evidence="1">Lacks conserved residue(s) required for the propagation of feature annotation.</text>
</comment>
<dbReference type="InterPro" id="IPR034035">
    <property type="entry name" value="Astacin-like_dom"/>
</dbReference>
<comment type="cofactor">
    <cofactor evidence="1 2">
        <name>Zn(2+)</name>
        <dbReference type="ChEBI" id="CHEBI:29105"/>
    </cofactor>
    <text evidence="1 2">Binds 1 zinc ion per subunit.</text>
</comment>
<dbReference type="SUPFAM" id="SSF49899">
    <property type="entry name" value="Concanavalin A-like lectins/glucanases"/>
    <property type="match status" value="1"/>
</dbReference>
<feature type="binding site" evidence="1">
    <location>
        <position position="111"/>
    </location>
    <ligand>
        <name>Zn(2+)</name>
        <dbReference type="ChEBI" id="CHEBI:29105"/>
        <note>catalytic</note>
    </ligand>
</feature>
<keyword evidence="1 2" id="KW-0645">Protease</keyword>
<dbReference type="Proteomes" id="UP001148838">
    <property type="component" value="Unassembled WGS sequence"/>
</dbReference>
<keyword evidence="1 2" id="KW-0479">Metal-binding</keyword>
<dbReference type="SMART" id="SM00235">
    <property type="entry name" value="ZnMc"/>
    <property type="match status" value="1"/>
</dbReference>
<feature type="domain" description="Peptidase M12A" evidence="4">
    <location>
        <begin position="10"/>
        <end position="221"/>
    </location>
</feature>
<dbReference type="InterPro" id="IPR001506">
    <property type="entry name" value="Peptidase_M12A"/>
</dbReference>
<feature type="binding site" evidence="1">
    <location>
        <position position="117"/>
    </location>
    <ligand>
        <name>Zn(2+)</name>
        <dbReference type="ChEBI" id="CHEBI:29105"/>
        <note>catalytic</note>
    </ligand>
</feature>
<comment type="caution">
    <text evidence="5">The sequence shown here is derived from an EMBL/GenBank/DDBJ whole genome shotgun (WGS) entry which is preliminary data.</text>
</comment>
<protein>
    <recommendedName>
        <fullName evidence="2">Metalloendopeptidase</fullName>
        <ecNumber evidence="2">3.4.24.-</ecNumber>
    </recommendedName>
</protein>
<accession>A0ABQ8S2I7</accession>
<evidence type="ECO:0000256" key="1">
    <source>
        <dbReference type="PROSITE-ProRule" id="PRU01211"/>
    </source>
</evidence>
<dbReference type="PROSITE" id="PS50060">
    <property type="entry name" value="MAM_2"/>
    <property type="match status" value="1"/>
</dbReference>